<feature type="transmembrane region" description="Helical" evidence="1">
    <location>
        <begin position="26"/>
        <end position="45"/>
    </location>
</feature>
<reference evidence="2" key="1">
    <citation type="journal article" date="2020" name="G3 (Bethesda)">
        <title>High-Quality Assemblies for Three Invasive Social Wasps from the &lt;i&gt;Vespula&lt;/i&gt; Genus.</title>
        <authorList>
            <person name="Harrop T.W.R."/>
            <person name="Guhlin J."/>
            <person name="McLaughlin G.M."/>
            <person name="Permina E."/>
            <person name="Stockwell P."/>
            <person name="Gilligan J."/>
            <person name="Le Lec M.F."/>
            <person name="Gruber M.A.M."/>
            <person name="Quinn O."/>
            <person name="Lovegrove M."/>
            <person name="Duncan E.J."/>
            <person name="Remnant E.J."/>
            <person name="Van Eeckhoven J."/>
            <person name="Graham B."/>
            <person name="Knapp R.A."/>
            <person name="Langford K.W."/>
            <person name="Kronenberg Z."/>
            <person name="Press M.O."/>
            <person name="Eacker S.M."/>
            <person name="Wilson-Rankin E.E."/>
            <person name="Purcell J."/>
            <person name="Lester P.J."/>
            <person name="Dearden P.K."/>
        </authorList>
    </citation>
    <scope>NUCLEOTIDE SEQUENCE</scope>
    <source>
        <strain evidence="2">Volc-1</strain>
    </source>
</reference>
<keyword evidence="1" id="KW-1133">Transmembrane helix</keyword>
<name>A0A834P5L5_VESPE</name>
<evidence type="ECO:0000313" key="3">
    <source>
        <dbReference type="Proteomes" id="UP000600918"/>
    </source>
</evidence>
<comment type="caution">
    <text evidence="2">The sequence shown here is derived from an EMBL/GenBank/DDBJ whole genome shotgun (WGS) entry which is preliminary data.</text>
</comment>
<accession>A0A834P5L5</accession>
<dbReference type="Proteomes" id="UP000600918">
    <property type="component" value="Unassembled WGS sequence"/>
</dbReference>
<organism evidence="2 3">
    <name type="scientific">Vespula pensylvanica</name>
    <name type="common">Western yellow jacket</name>
    <name type="synonym">Wasp</name>
    <dbReference type="NCBI Taxonomy" id="30213"/>
    <lineage>
        <taxon>Eukaryota</taxon>
        <taxon>Metazoa</taxon>
        <taxon>Ecdysozoa</taxon>
        <taxon>Arthropoda</taxon>
        <taxon>Hexapoda</taxon>
        <taxon>Insecta</taxon>
        <taxon>Pterygota</taxon>
        <taxon>Neoptera</taxon>
        <taxon>Endopterygota</taxon>
        <taxon>Hymenoptera</taxon>
        <taxon>Apocrita</taxon>
        <taxon>Aculeata</taxon>
        <taxon>Vespoidea</taxon>
        <taxon>Vespidae</taxon>
        <taxon>Vespinae</taxon>
        <taxon>Vespula</taxon>
    </lineage>
</organism>
<keyword evidence="1" id="KW-0472">Membrane</keyword>
<sequence length="144" mass="15878">MTVIAALINADTAARRQPVTPLGFNAILSGVALRIVAVGGCIAYVPTTLLRGFVAPLPFVIRYPLYVFEDEYMDDDDNDDDDDDDDDTNALTTMPRSITCRVAFHFFPSSSAIFAFQYMLDSKRCLKKVVNVWLSTTSLGRLGS</sequence>
<gene>
    <name evidence="2" type="ORF">H0235_005795</name>
</gene>
<dbReference type="AlphaFoldDB" id="A0A834P5L5"/>
<keyword evidence="3" id="KW-1185">Reference proteome</keyword>
<evidence type="ECO:0000256" key="1">
    <source>
        <dbReference type="SAM" id="Phobius"/>
    </source>
</evidence>
<evidence type="ECO:0000313" key="2">
    <source>
        <dbReference type="EMBL" id="KAF7429397.1"/>
    </source>
</evidence>
<proteinExistence type="predicted"/>
<keyword evidence="1" id="KW-0812">Transmembrane</keyword>
<dbReference type="EMBL" id="JACSDY010000004">
    <property type="protein sequence ID" value="KAF7429397.1"/>
    <property type="molecule type" value="Genomic_DNA"/>
</dbReference>
<protein>
    <submittedName>
        <fullName evidence="2">Uncharacterized protein</fullName>
    </submittedName>
</protein>